<dbReference type="Gene3D" id="3.40.50.2000">
    <property type="entry name" value="Glycogen Phosphorylase B"/>
    <property type="match status" value="2"/>
</dbReference>
<dbReference type="Pfam" id="PF00534">
    <property type="entry name" value="Glycos_transf_1"/>
    <property type="match status" value="1"/>
</dbReference>
<dbReference type="PANTHER" id="PTHR46401:SF2">
    <property type="entry name" value="GLYCOSYLTRANSFERASE WBBK-RELATED"/>
    <property type="match status" value="1"/>
</dbReference>
<dbReference type="AlphaFoldDB" id="A0A4R4DYI4"/>
<dbReference type="OrthoDB" id="9801609at2"/>
<accession>A0A4R4DYI4</accession>
<evidence type="ECO:0000313" key="5">
    <source>
        <dbReference type="Proteomes" id="UP000295164"/>
    </source>
</evidence>
<keyword evidence="1 4" id="KW-0808">Transferase</keyword>
<dbReference type="CDD" id="cd03809">
    <property type="entry name" value="GT4_MtfB-like"/>
    <property type="match status" value="1"/>
</dbReference>
<dbReference type="InterPro" id="IPR001296">
    <property type="entry name" value="Glyco_trans_1"/>
</dbReference>
<dbReference type="GO" id="GO:0009103">
    <property type="term" value="P:lipopolysaccharide biosynthetic process"/>
    <property type="evidence" value="ECO:0007669"/>
    <property type="project" value="TreeGrafter"/>
</dbReference>
<dbReference type="Proteomes" id="UP000295164">
    <property type="component" value="Unassembled WGS sequence"/>
</dbReference>
<protein>
    <submittedName>
        <fullName evidence="4">Glycosyltransferase family 1 protein</fullName>
    </submittedName>
</protein>
<proteinExistence type="predicted"/>
<gene>
    <name evidence="4" type="ORF">E0486_10705</name>
</gene>
<feature type="domain" description="Glycosyl transferase family 1" evidence="2">
    <location>
        <begin position="196"/>
        <end position="359"/>
    </location>
</feature>
<dbReference type="PANTHER" id="PTHR46401">
    <property type="entry name" value="GLYCOSYLTRANSFERASE WBBK-RELATED"/>
    <property type="match status" value="1"/>
</dbReference>
<dbReference type="Pfam" id="PF13439">
    <property type="entry name" value="Glyco_transf_4"/>
    <property type="match status" value="1"/>
</dbReference>
<dbReference type="EMBL" id="SKFH01000015">
    <property type="protein sequence ID" value="TCZ70601.1"/>
    <property type="molecule type" value="Genomic_DNA"/>
</dbReference>
<evidence type="ECO:0000256" key="1">
    <source>
        <dbReference type="ARBA" id="ARBA00022679"/>
    </source>
</evidence>
<sequence length="382" mass="43162">MTPSAPIRIFADAHVFDGPYQGTRTFLQGLYTELAAAPGVDVYLGAQDIGALRRAFAPVADRIGFLPYRSRSRYGRLLWEIPQLLRRHQIDYAHFQYVAPLLRTCPYIVTTHDLLFEELPAAFPRPYRHLRRHLFRRSALRADIRTTVSQYAVESITRRYGLGNDSLTLVPNAVTPFDWTPDLRGAARKRLQAQHGTSRYLLCVSRLEPRKNQQLLVKVFHQLGLAPQGYQLVLIGSRSLPVPELDAALAALDEDTRAAILLLQDVPGNVLRDWYLGAELFLYPSLGEGFGIPPLEAALARVPVLCSDRTALSDFRFFGPDLVDPSDENAFAKSVTELLQQPTPEALLEQRANFITENYSWQSSAQLFLDRIRQHRAQTVDL</sequence>
<reference evidence="4 5" key="1">
    <citation type="submission" date="2019-03" db="EMBL/GenBank/DDBJ databases">
        <authorList>
            <person name="Kim M.K.M."/>
        </authorList>
    </citation>
    <scope>NUCLEOTIDE SEQUENCE [LARGE SCALE GENOMIC DNA]</scope>
    <source>
        <strain evidence="4 5">17J68-15</strain>
    </source>
</reference>
<evidence type="ECO:0000259" key="2">
    <source>
        <dbReference type="Pfam" id="PF00534"/>
    </source>
</evidence>
<evidence type="ECO:0000313" key="4">
    <source>
        <dbReference type="EMBL" id="TCZ70601.1"/>
    </source>
</evidence>
<dbReference type="InterPro" id="IPR028098">
    <property type="entry name" value="Glyco_trans_4-like_N"/>
</dbReference>
<evidence type="ECO:0000259" key="3">
    <source>
        <dbReference type="Pfam" id="PF13439"/>
    </source>
</evidence>
<dbReference type="GO" id="GO:0016757">
    <property type="term" value="F:glycosyltransferase activity"/>
    <property type="evidence" value="ECO:0007669"/>
    <property type="project" value="InterPro"/>
</dbReference>
<dbReference type="SUPFAM" id="SSF53756">
    <property type="entry name" value="UDP-Glycosyltransferase/glycogen phosphorylase"/>
    <property type="match status" value="1"/>
</dbReference>
<name>A0A4R4DYI4_9BACT</name>
<organism evidence="4 5">
    <name type="scientific">Flaviaesturariibacter aridisoli</name>
    <dbReference type="NCBI Taxonomy" id="2545761"/>
    <lineage>
        <taxon>Bacteria</taxon>
        <taxon>Pseudomonadati</taxon>
        <taxon>Bacteroidota</taxon>
        <taxon>Chitinophagia</taxon>
        <taxon>Chitinophagales</taxon>
        <taxon>Chitinophagaceae</taxon>
        <taxon>Flaviaestuariibacter</taxon>
    </lineage>
</organism>
<comment type="caution">
    <text evidence="4">The sequence shown here is derived from an EMBL/GenBank/DDBJ whole genome shotgun (WGS) entry which is preliminary data.</text>
</comment>
<feature type="domain" description="Glycosyltransferase subfamily 4-like N-terminal" evidence="3">
    <location>
        <begin position="22"/>
        <end position="174"/>
    </location>
</feature>
<keyword evidence="5" id="KW-1185">Reference proteome</keyword>
<dbReference type="RefSeq" id="WP_131852170.1">
    <property type="nucleotide sequence ID" value="NZ_SKFH01000015.1"/>
</dbReference>